<feature type="domain" description="UPAR/Ly6" evidence="3">
    <location>
        <begin position="80"/>
        <end position="168"/>
    </location>
</feature>
<dbReference type="OrthoDB" id="5945173at2759"/>
<dbReference type="Pfam" id="PF00021">
    <property type="entry name" value="UPAR_LY6"/>
    <property type="match status" value="4"/>
</dbReference>
<name>A0A9F7TM69_ICTPU</name>
<gene>
    <name evidence="5" type="primary">LOC108276151</name>
</gene>
<dbReference type="GO" id="GO:0005576">
    <property type="term" value="C:extracellular region"/>
    <property type="evidence" value="ECO:0007669"/>
    <property type="project" value="UniProtKB-SubCell"/>
</dbReference>
<comment type="subcellular location">
    <subcellularLocation>
        <location evidence="1">Secreted</location>
    </subcellularLocation>
</comment>
<sequence length="431" mass="45583">MHRRTGDLCRSVSHCNHFSVRGGERVSDVNVKTCGTAETCVTGSMNLGAMKIVNNSKCCKTDLCNAETLPALRKQAPNGRSCYSCDHNGCSVTVNCEGLKIAVSLHQFNKGAIPSLCGERVSDVNVKTCGTAETCVTGSMNLGAMKIVNNSKCCKTDLCNAETALKQAPNGRSCYSCDANSCSETVNCEGSEDHCISASGFPQNLLTFEDNLLDLHTSTSTETPTMKSQVTLLLICMLFSKALSLNCQGCSTLSVPCSNALTVTCPDQCLTTTFSVNMSGTTLTNWYLKGCSVKELCGNGSLNLGVVKATNNGQCCSTDGCNTETPSVIPKKDPNGRTCYTCDANSCSEKLSCTGNEDRCITGSIQPSGNTVPLKGCASQNLCTESSSVTLLGITFTDVKCCEGNLCNGAETFTLSFLLMLIPLLSSVLFY</sequence>
<dbReference type="Proteomes" id="UP000221080">
    <property type="component" value="Chromosome 15"/>
</dbReference>
<dbReference type="GeneID" id="108276151"/>
<proteinExistence type="predicted"/>
<accession>A0A9F7TM69</accession>
<evidence type="ECO:0000256" key="2">
    <source>
        <dbReference type="ARBA" id="ARBA00022525"/>
    </source>
</evidence>
<dbReference type="RefSeq" id="XP_053542339.1">
    <property type="nucleotide sequence ID" value="XM_053686364.1"/>
</dbReference>
<feature type="domain" description="UPAR/Ly6" evidence="3">
    <location>
        <begin position="337"/>
        <end position="416"/>
    </location>
</feature>
<dbReference type="AlphaFoldDB" id="A0A9F7TM69"/>
<evidence type="ECO:0000259" key="3">
    <source>
        <dbReference type="SMART" id="SM00134"/>
    </source>
</evidence>
<dbReference type="PANTHER" id="PTHR20914:SF9">
    <property type="entry name" value="COILED, ISOFORM A"/>
    <property type="match status" value="1"/>
</dbReference>
<keyword evidence="4" id="KW-1185">Reference proteome</keyword>
<evidence type="ECO:0000313" key="5">
    <source>
        <dbReference type="RefSeq" id="XP_053542339.1"/>
    </source>
</evidence>
<dbReference type="SUPFAM" id="SSF57302">
    <property type="entry name" value="Snake toxin-like"/>
    <property type="match status" value="2"/>
</dbReference>
<reference evidence="5" key="2">
    <citation type="submission" date="2025-08" db="UniProtKB">
        <authorList>
            <consortium name="RefSeq"/>
        </authorList>
    </citation>
    <scope>IDENTIFICATION</scope>
    <source>
        <tissue evidence="5">Blood</tissue>
    </source>
</reference>
<evidence type="ECO:0000313" key="4">
    <source>
        <dbReference type="Proteomes" id="UP000221080"/>
    </source>
</evidence>
<reference evidence="4" key="1">
    <citation type="journal article" date="2016" name="Nat. Commun.">
        <title>The channel catfish genome sequence provides insights into the evolution of scale formation in teleosts.</title>
        <authorList>
            <person name="Liu Z."/>
            <person name="Liu S."/>
            <person name="Yao J."/>
            <person name="Bao L."/>
            <person name="Zhang J."/>
            <person name="Li Y."/>
            <person name="Jiang C."/>
            <person name="Sun L."/>
            <person name="Wang R."/>
            <person name="Zhang Y."/>
            <person name="Zhou T."/>
            <person name="Zeng Q."/>
            <person name="Fu Q."/>
            <person name="Gao S."/>
            <person name="Li N."/>
            <person name="Koren S."/>
            <person name="Jiang Y."/>
            <person name="Zimin A."/>
            <person name="Xu P."/>
            <person name="Phillippy A.M."/>
            <person name="Geng X."/>
            <person name="Song L."/>
            <person name="Sun F."/>
            <person name="Li C."/>
            <person name="Wang X."/>
            <person name="Chen A."/>
            <person name="Jin Y."/>
            <person name="Yuan Z."/>
            <person name="Yang Y."/>
            <person name="Tan S."/>
            <person name="Peatman E."/>
            <person name="Lu J."/>
            <person name="Qin Z."/>
            <person name="Dunham R."/>
            <person name="Li Z."/>
            <person name="Sonstegard T."/>
            <person name="Feng J."/>
            <person name="Danzmann R.G."/>
            <person name="Schroeder S."/>
            <person name="Scheffler B."/>
            <person name="Duke M.V."/>
            <person name="Ballard L."/>
            <person name="Kucuktas H."/>
            <person name="Kaltenboeck L."/>
            <person name="Liu H."/>
            <person name="Armbruster J."/>
            <person name="Xie Y."/>
            <person name="Kirby M.L."/>
            <person name="Tian Y."/>
            <person name="Flanagan M.E."/>
            <person name="Mu W."/>
            <person name="Waldbieser G.C."/>
        </authorList>
    </citation>
    <scope>NUCLEOTIDE SEQUENCE [LARGE SCALE GENOMIC DNA]</scope>
    <source>
        <strain evidence="4">SDA103</strain>
    </source>
</reference>
<dbReference type="InterPro" id="IPR045860">
    <property type="entry name" value="Snake_toxin-like_sf"/>
</dbReference>
<dbReference type="InterPro" id="IPR016054">
    <property type="entry name" value="LY6_UPA_recep-like"/>
</dbReference>
<dbReference type="Gene3D" id="2.10.60.10">
    <property type="entry name" value="CD59"/>
    <property type="match status" value="5"/>
</dbReference>
<dbReference type="SMART" id="SM00134">
    <property type="entry name" value="LU"/>
    <property type="match status" value="2"/>
</dbReference>
<dbReference type="InterPro" id="IPR050918">
    <property type="entry name" value="CNF-like_PLA2_Inhibitor"/>
</dbReference>
<keyword evidence="2" id="KW-0964">Secreted</keyword>
<dbReference type="KEGG" id="ipu:108276151"/>
<dbReference type="PANTHER" id="PTHR20914">
    <property type="entry name" value="LY6/PLAUR DOMAIN-CONTAINING PROTEIN 8"/>
    <property type="match status" value="1"/>
</dbReference>
<organism evidence="4 5">
    <name type="scientific">Ictalurus punctatus</name>
    <name type="common">Channel catfish</name>
    <name type="synonym">Silurus punctatus</name>
    <dbReference type="NCBI Taxonomy" id="7998"/>
    <lineage>
        <taxon>Eukaryota</taxon>
        <taxon>Metazoa</taxon>
        <taxon>Chordata</taxon>
        <taxon>Craniata</taxon>
        <taxon>Vertebrata</taxon>
        <taxon>Euteleostomi</taxon>
        <taxon>Actinopterygii</taxon>
        <taxon>Neopterygii</taxon>
        <taxon>Teleostei</taxon>
        <taxon>Ostariophysi</taxon>
        <taxon>Siluriformes</taxon>
        <taxon>Ictaluridae</taxon>
        <taxon>Ictalurus</taxon>
    </lineage>
</organism>
<protein>
    <submittedName>
        <fullName evidence="5">Uncharacterized protein LOC108276151</fullName>
    </submittedName>
</protein>
<evidence type="ECO:0000256" key="1">
    <source>
        <dbReference type="ARBA" id="ARBA00004613"/>
    </source>
</evidence>